<reference evidence="1 2" key="1">
    <citation type="submission" date="2015-01" db="EMBL/GenBank/DDBJ databases">
        <title>Evolution of Trichinella species and genotypes.</title>
        <authorList>
            <person name="Korhonen P.K."/>
            <person name="Edoardo P."/>
            <person name="Giuseppe L.R."/>
            <person name="Gasser R.B."/>
        </authorList>
    </citation>
    <scope>NUCLEOTIDE SEQUENCE [LARGE SCALE GENOMIC DNA]</scope>
    <source>
        <strain evidence="1">ISS1980</strain>
    </source>
</reference>
<dbReference type="AlphaFoldDB" id="A0A0V1MHG9"/>
<protein>
    <submittedName>
        <fullName evidence="1">Uncharacterized protein</fullName>
    </submittedName>
</protein>
<name>A0A0V1MHG9_9BILA</name>
<comment type="caution">
    <text evidence="1">The sequence shown here is derived from an EMBL/GenBank/DDBJ whole genome shotgun (WGS) entry which is preliminary data.</text>
</comment>
<evidence type="ECO:0000313" key="2">
    <source>
        <dbReference type="Proteomes" id="UP000054843"/>
    </source>
</evidence>
<dbReference type="Proteomes" id="UP000054843">
    <property type="component" value="Unassembled WGS sequence"/>
</dbReference>
<sequence>MQKRDGQSVREFAMEVAELRRKAGISGDHRLARFSDGLARCAELLKGRYKVTGFSNLNNTQEHQSLRGLALKWRKLWQHPAKNLPKWHEKNRRTSRGCMGYW</sequence>
<gene>
    <name evidence="1" type="ORF">T10_8013</name>
</gene>
<dbReference type="EMBL" id="JYDO01000098">
    <property type="protein sequence ID" value="KRZ71329.1"/>
    <property type="molecule type" value="Genomic_DNA"/>
</dbReference>
<organism evidence="1 2">
    <name type="scientific">Trichinella papuae</name>
    <dbReference type="NCBI Taxonomy" id="268474"/>
    <lineage>
        <taxon>Eukaryota</taxon>
        <taxon>Metazoa</taxon>
        <taxon>Ecdysozoa</taxon>
        <taxon>Nematoda</taxon>
        <taxon>Enoplea</taxon>
        <taxon>Dorylaimia</taxon>
        <taxon>Trichinellida</taxon>
        <taxon>Trichinellidae</taxon>
        <taxon>Trichinella</taxon>
    </lineage>
</organism>
<accession>A0A0V1MHG9</accession>
<proteinExistence type="predicted"/>
<keyword evidence="2" id="KW-1185">Reference proteome</keyword>
<evidence type="ECO:0000313" key="1">
    <source>
        <dbReference type="EMBL" id="KRZ71329.1"/>
    </source>
</evidence>